<keyword evidence="4" id="KW-1185">Reference proteome</keyword>
<evidence type="ECO:0000256" key="2">
    <source>
        <dbReference type="SAM" id="Phobius"/>
    </source>
</evidence>
<accession>B3QQ11</accession>
<proteinExistence type="predicted"/>
<dbReference type="KEGG" id="cpc:Cpar_1618"/>
<evidence type="ECO:0000256" key="1">
    <source>
        <dbReference type="SAM" id="MobiDB-lite"/>
    </source>
</evidence>
<dbReference type="HOGENOM" id="CLU_2141422_0_0_10"/>
<gene>
    <name evidence="3" type="ordered locus">Cpar_1618</name>
</gene>
<reference evidence="3" key="1">
    <citation type="submission" date="2008-06" db="EMBL/GenBank/DDBJ databases">
        <title>Complete sequence of Chlorobaculum parvum NCIB 8327.</title>
        <authorList>
            <consortium name="US DOE Joint Genome Institute"/>
            <person name="Lucas S."/>
            <person name="Copeland A."/>
            <person name="Lapidus A."/>
            <person name="Glavina del Rio T."/>
            <person name="Dalin E."/>
            <person name="Tice H."/>
            <person name="Bruce D."/>
            <person name="Goodwin L."/>
            <person name="Pitluck S."/>
            <person name="Schmutz J."/>
            <person name="Larimer F."/>
            <person name="Land M."/>
            <person name="Hauser L."/>
            <person name="Kyrpides N."/>
            <person name="Mikhailova N."/>
            <person name="Zhao F."/>
            <person name="Li T."/>
            <person name="Liu Z."/>
            <person name="Overmann J."/>
            <person name="Bryant D.A."/>
            <person name="Richardson P."/>
        </authorList>
    </citation>
    <scope>NUCLEOTIDE SEQUENCE [LARGE SCALE GENOMIC DNA]</scope>
    <source>
        <strain evidence="3">NCIB 8327</strain>
    </source>
</reference>
<dbReference type="eggNOG" id="ENOG50303H3">
    <property type="taxonomic scope" value="Bacteria"/>
</dbReference>
<feature type="region of interest" description="Disordered" evidence="1">
    <location>
        <begin position="1"/>
        <end position="24"/>
    </location>
</feature>
<evidence type="ECO:0000313" key="3">
    <source>
        <dbReference type="EMBL" id="ACF12014.1"/>
    </source>
</evidence>
<protein>
    <submittedName>
        <fullName evidence="3">Uncharacterized protein</fullName>
    </submittedName>
</protein>
<keyword evidence="2" id="KW-0472">Membrane</keyword>
<evidence type="ECO:0000313" key="4">
    <source>
        <dbReference type="Proteomes" id="UP000008811"/>
    </source>
</evidence>
<feature type="transmembrane region" description="Helical" evidence="2">
    <location>
        <begin position="43"/>
        <end position="71"/>
    </location>
</feature>
<dbReference type="EMBL" id="CP001099">
    <property type="protein sequence ID" value="ACF12014.1"/>
    <property type="molecule type" value="Genomic_DNA"/>
</dbReference>
<dbReference type="AlphaFoldDB" id="B3QQ11"/>
<dbReference type="RefSeq" id="WP_012502847.1">
    <property type="nucleotide sequence ID" value="NC_011027.1"/>
</dbReference>
<keyword evidence="2" id="KW-1133">Transmembrane helix</keyword>
<sequence>MKTFLHRRPTLGSEHKHLSAGQSPELTAVPGRPLAFPAVSSGAAAIGALAIGALSIGALAIGALAIGRLVIKRLFVGKSKIDSLEIGELKVGKLKVVESAGSGVVSKEADGE</sequence>
<dbReference type="Proteomes" id="UP000008811">
    <property type="component" value="Chromosome"/>
</dbReference>
<name>B3QQ11_CHLP8</name>
<keyword evidence="2" id="KW-0812">Transmembrane</keyword>
<organism evidence="3 4">
    <name type="scientific">Chlorobaculum parvum (strain DSM 263 / NCIMB 8327)</name>
    <name type="common">Chlorobium vibrioforme subsp. thiosulfatophilum</name>
    <dbReference type="NCBI Taxonomy" id="517417"/>
    <lineage>
        <taxon>Bacteria</taxon>
        <taxon>Pseudomonadati</taxon>
        <taxon>Chlorobiota</taxon>
        <taxon>Chlorobiia</taxon>
        <taxon>Chlorobiales</taxon>
        <taxon>Chlorobiaceae</taxon>
        <taxon>Chlorobaculum</taxon>
    </lineage>
</organism>